<dbReference type="PANTHER" id="PTHR15430:SF1">
    <property type="entry name" value="GLOMULIN"/>
    <property type="match status" value="1"/>
</dbReference>
<dbReference type="AlphaFoldDB" id="A0A0P1AVF8"/>
<dbReference type="GO" id="GO:0005737">
    <property type="term" value="C:cytoplasm"/>
    <property type="evidence" value="ECO:0007669"/>
    <property type="project" value="TreeGrafter"/>
</dbReference>
<dbReference type="OrthoDB" id="619536at2759"/>
<reference evidence="4" key="1">
    <citation type="submission" date="2014-09" db="EMBL/GenBank/DDBJ databases">
        <authorList>
            <person name="Sharma Rahul"/>
            <person name="Thines Marco"/>
        </authorList>
    </citation>
    <scope>NUCLEOTIDE SEQUENCE [LARGE SCALE GENOMIC DNA]</scope>
</reference>
<dbReference type="PANTHER" id="PTHR15430">
    <property type="entry name" value="GLOMULIN"/>
    <property type="match status" value="1"/>
</dbReference>
<feature type="coiled-coil region" evidence="1">
    <location>
        <begin position="324"/>
        <end position="371"/>
    </location>
</feature>
<feature type="region of interest" description="Disordered" evidence="2">
    <location>
        <begin position="1"/>
        <end position="21"/>
    </location>
</feature>
<proteinExistence type="predicted"/>
<dbReference type="InterPro" id="IPR013877">
    <property type="entry name" value="YAP-bd/ALF4/Glomulin"/>
</dbReference>
<keyword evidence="1" id="KW-0175">Coiled coil</keyword>
<accession>A0A0P1AVF8</accession>
<evidence type="ECO:0000256" key="2">
    <source>
        <dbReference type="SAM" id="MobiDB-lite"/>
    </source>
</evidence>
<keyword evidence="4" id="KW-1185">Reference proteome</keyword>
<dbReference type="GO" id="GO:0055105">
    <property type="term" value="F:ubiquitin-protein transferase inhibitor activity"/>
    <property type="evidence" value="ECO:0007669"/>
    <property type="project" value="TreeGrafter"/>
</dbReference>
<sequence length="919" mass="107330">MSGGSFQSSVTQLLHRQTNSQQHGRRYTFAATIANRFFSDNSLDRQNRVVECAKRRQARARDRALQQACRVKKLEVEFAEAERVKSLKEEREVSRMRRKLEHVAAAYLQYIWRRYCQLKREANVRKTRAERLLVDFFSYRSFRRKSVRRQASFQIQKRYREYRIIQRTKLGFAVLASTLLPLIRKRRARRHQNAVKLQSWYRQQHIQKRENSVRIIQRAWRISVSKAKLCYFSRAYHHLTNLRRLERSACVIQRTLGKSFVQRRLLCLDEFREYPCIMTAPWPPIRPAEEQGQEFWLHKVQLLQAAIAERKRLAKEETSSQVDIQDLQQNVAEAKTRLRDESDRYYRHAILEEHRRQKEEEAKELRMHELEGTMRKAIRLELEHELETARRLMMKNELKELNLQDLLEAFIGLQTATSVEDFRAQFVVINEGALNDIQRKRWKFLEDACFNVLRNVFKLQINNGEDNLGNLDSQKLFSEHQIDLCLQFLEPLIDSTAHIVGALDDEQEAAGQRGVLVAALLYLFEKAPQRKDINLRLIPNVLKCGVDIHVFVSTLRFREELVECQEKLLPLHDSDSEDSEVEDGEDKLELTKGFKNDDFRWISERVAEKWGFLRYRYFLATYGQEYAFTAWSSSGVASLVHAMLTEEMFENALSAIVSPLSWLFLLASYAHCLIKSNDQQERFRGLELLRVAINLSPEGKLAFKINDAMITKHLPFREQAAVFCDRDWISPLIQVITNAMVSFPEASHRSAALAVLKGLVLRLVIDDRFWILRDLIIECPYGNVAAILMDFVRNDTVQAWSSIYTLSQSPFKTSAICSLLYKTLAQAAERDLVLQADLIASTLSLLRFLYIRDKDNTTGLRSISNDRDISQVMTRINKRLHLTIQESAKSIESDSFHRDFAQLLILEASLASTLEQFKI</sequence>
<organism evidence="3 4">
    <name type="scientific">Plasmopara halstedii</name>
    <name type="common">Downy mildew of sunflower</name>
    <dbReference type="NCBI Taxonomy" id="4781"/>
    <lineage>
        <taxon>Eukaryota</taxon>
        <taxon>Sar</taxon>
        <taxon>Stramenopiles</taxon>
        <taxon>Oomycota</taxon>
        <taxon>Peronosporomycetes</taxon>
        <taxon>Peronosporales</taxon>
        <taxon>Peronosporaceae</taxon>
        <taxon>Plasmopara</taxon>
    </lineage>
</organism>
<dbReference type="EMBL" id="CCYD01002047">
    <property type="protein sequence ID" value="CEG46367.1"/>
    <property type="molecule type" value="Genomic_DNA"/>
</dbReference>
<name>A0A0P1AVF8_PLAHL</name>
<protein>
    <submittedName>
        <fullName evidence="3">YAP-binding/Alf4/Glomulin</fullName>
    </submittedName>
</protein>
<dbReference type="GeneID" id="36397825"/>
<dbReference type="InterPro" id="IPR019516">
    <property type="entry name" value="Glomulin/ALF4"/>
</dbReference>
<dbReference type="Proteomes" id="UP000054928">
    <property type="component" value="Unassembled WGS sequence"/>
</dbReference>
<feature type="coiled-coil region" evidence="1">
    <location>
        <begin position="43"/>
        <end position="91"/>
    </location>
</feature>
<evidence type="ECO:0000256" key="1">
    <source>
        <dbReference type="SAM" id="Coils"/>
    </source>
</evidence>
<dbReference type="Pfam" id="PF08568">
    <property type="entry name" value="Kinetochor_Ybp2"/>
    <property type="match status" value="1"/>
</dbReference>
<evidence type="ECO:0000313" key="4">
    <source>
        <dbReference type="Proteomes" id="UP000054928"/>
    </source>
</evidence>
<dbReference type="RefSeq" id="XP_024582736.1">
    <property type="nucleotide sequence ID" value="XM_024717215.1"/>
</dbReference>
<dbReference type="STRING" id="4781.A0A0P1AVF8"/>
<evidence type="ECO:0000313" key="3">
    <source>
        <dbReference type="EMBL" id="CEG46367.1"/>
    </source>
</evidence>